<feature type="transmembrane region" description="Helical" evidence="4">
    <location>
        <begin position="393"/>
        <end position="415"/>
    </location>
</feature>
<dbReference type="OrthoDB" id="182417at2"/>
<feature type="transmembrane region" description="Helical" evidence="4">
    <location>
        <begin position="236"/>
        <end position="259"/>
    </location>
</feature>
<dbReference type="PANTHER" id="PTHR11360">
    <property type="entry name" value="MONOCARBOXYLATE TRANSPORTER"/>
    <property type="match status" value="1"/>
</dbReference>
<dbReference type="PANTHER" id="PTHR11360:SF308">
    <property type="entry name" value="BLL3089 PROTEIN"/>
    <property type="match status" value="1"/>
</dbReference>
<feature type="transmembrane region" description="Helical" evidence="4">
    <location>
        <begin position="38"/>
        <end position="56"/>
    </location>
</feature>
<reference evidence="6 7" key="1">
    <citation type="journal article" date="2016" name="Front. Microbiol.">
        <title>Fuerstia marisgermanicae gen. nov., sp. nov., an Unusual Member of the Phylum Planctomycetes from the German Wadden Sea.</title>
        <authorList>
            <person name="Kohn T."/>
            <person name="Heuer A."/>
            <person name="Jogler M."/>
            <person name="Vollmers J."/>
            <person name="Boedeker C."/>
            <person name="Bunk B."/>
            <person name="Rast P."/>
            <person name="Borchert D."/>
            <person name="Glockner I."/>
            <person name="Freese H.M."/>
            <person name="Klenk H.P."/>
            <person name="Overmann J."/>
            <person name="Kaster A.K."/>
            <person name="Rohde M."/>
            <person name="Wiegand S."/>
            <person name="Jogler C."/>
        </authorList>
    </citation>
    <scope>NUCLEOTIDE SEQUENCE [LARGE SCALE GENOMIC DNA]</scope>
    <source>
        <strain evidence="6 7">NH11</strain>
    </source>
</reference>
<dbReference type="Pfam" id="PF07690">
    <property type="entry name" value="MFS_1"/>
    <property type="match status" value="1"/>
</dbReference>
<evidence type="ECO:0000256" key="4">
    <source>
        <dbReference type="SAM" id="Phobius"/>
    </source>
</evidence>
<keyword evidence="3 4" id="KW-0472">Membrane</keyword>
<dbReference type="GO" id="GO:0022857">
    <property type="term" value="F:transmembrane transporter activity"/>
    <property type="evidence" value="ECO:0007669"/>
    <property type="project" value="InterPro"/>
</dbReference>
<dbReference type="InterPro" id="IPR050327">
    <property type="entry name" value="Proton-linked_MCT"/>
</dbReference>
<evidence type="ECO:0000256" key="3">
    <source>
        <dbReference type="ARBA" id="ARBA00023136"/>
    </source>
</evidence>
<dbReference type="RefSeq" id="WP_077023781.1">
    <property type="nucleotide sequence ID" value="NZ_CP017641.1"/>
</dbReference>
<dbReference type="Gene3D" id="1.20.1250.20">
    <property type="entry name" value="MFS general substrate transporter like domains"/>
    <property type="match status" value="1"/>
</dbReference>
<dbReference type="PROSITE" id="PS50850">
    <property type="entry name" value="MFS"/>
    <property type="match status" value="1"/>
</dbReference>
<feature type="transmembrane region" description="Helical" evidence="4">
    <location>
        <begin position="157"/>
        <end position="177"/>
    </location>
</feature>
<evidence type="ECO:0000259" key="5">
    <source>
        <dbReference type="PROSITE" id="PS50850"/>
    </source>
</evidence>
<dbReference type="AlphaFoldDB" id="A0A1P8WDL2"/>
<keyword evidence="1 4" id="KW-0812">Transmembrane</keyword>
<gene>
    <name evidence="6" type="ORF">Fuma_01726</name>
</gene>
<evidence type="ECO:0000313" key="7">
    <source>
        <dbReference type="Proteomes" id="UP000187735"/>
    </source>
</evidence>
<name>A0A1P8WDL2_9PLAN</name>
<evidence type="ECO:0000256" key="1">
    <source>
        <dbReference type="ARBA" id="ARBA00022692"/>
    </source>
</evidence>
<dbReference type="InterPro" id="IPR011701">
    <property type="entry name" value="MFS"/>
</dbReference>
<feature type="transmembrane region" description="Helical" evidence="4">
    <location>
        <begin position="92"/>
        <end position="114"/>
    </location>
</feature>
<evidence type="ECO:0000256" key="2">
    <source>
        <dbReference type="ARBA" id="ARBA00022989"/>
    </source>
</evidence>
<proteinExistence type="predicted"/>
<feature type="transmembrane region" description="Helical" evidence="4">
    <location>
        <begin position="271"/>
        <end position="294"/>
    </location>
</feature>
<organism evidence="6 7">
    <name type="scientific">Fuerstiella marisgermanici</name>
    <dbReference type="NCBI Taxonomy" id="1891926"/>
    <lineage>
        <taxon>Bacteria</taxon>
        <taxon>Pseudomonadati</taxon>
        <taxon>Planctomycetota</taxon>
        <taxon>Planctomycetia</taxon>
        <taxon>Planctomycetales</taxon>
        <taxon>Planctomycetaceae</taxon>
        <taxon>Fuerstiella</taxon>
    </lineage>
</organism>
<keyword evidence="2 4" id="KW-1133">Transmembrane helix</keyword>
<dbReference type="KEGG" id="fmr:Fuma_01726"/>
<protein>
    <submittedName>
        <fullName evidence="6">Oxalate/formate antiporter</fullName>
    </submittedName>
</protein>
<dbReference type="InterPro" id="IPR036259">
    <property type="entry name" value="MFS_trans_sf"/>
</dbReference>
<feature type="transmembrane region" description="Helical" evidence="4">
    <location>
        <begin position="301"/>
        <end position="320"/>
    </location>
</feature>
<dbReference type="STRING" id="1891926.Fuma_01726"/>
<feature type="domain" description="Major facilitator superfamily (MFS) profile" evidence="5">
    <location>
        <begin position="1"/>
        <end position="415"/>
    </location>
</feature>
<dbReference type="InterPro" id="IPR020846">
    <property type="entry name" value="MFS_dom"/>
</dbReference>
<feature type="transmembrane region" description="Helical" evidence="4">
    <location>
        <begin position="126"/>
        <end position="145"/>
    </location>
</feature>
<dbReference type="SUPFAM" id="SSF103473">
    <property type="entry name" value="MFS general substrate transporter"/>
    <property type="match status" value="1"/>
</dbReference>
<feature type="transmembrane region" description="Helical" evidence="4">
    <location>
        <begin position="326"/>
        <end position="351"/>
    </location>
</feature>
<keyword evidence="7" id="KW-1185">Reference proteome</keyword>
<feature type="transmembrane region" description="Helical" evidence="4">
    <location>
        <begin position="363"/>
        <end position="381"/>
    </location>
</feature>
<evidence type="ECO:0000313" key="6">
    <source>
        <dbReference type="EMBL" id="APZ92121.1"/>
    </source>
</evidence>
<sequence>MLAIAAATVFMSAPGQSFSVAAFVDPMLEELGIDRTGYSIAYMTATLIGGALLPFIGRLVDRFGARKILPLVAVGLGGACTWMGQVGSLAGLYVGFTMIRCLGQGSLTLIANWIVGEWFHDYRGRAAGICAVGGTASVLIVPQVNNLLIDYCGWRNTWIVLGGIVCGLLVVPAAVFLRDRPEPLGFLPDWRFPVNETTKPEAADTPMQTVEASHADAVPFISEKSYTVKEAIRCSAFWKIASVVATVSLVGTGLMFHQVSILNEKGVSRALALSALGVQAVAATVSTLIAGYLIDHMPARFVLASSMALEVCAILLLIFLPSPGWIFLYSALLGLHGGIIRSAGSMVWINYFGRQHQGAIQGVSMSIMVFAAAIGPVPAAIADDVYGTYGPALWAFLALPIIAGVAILSATPVSIDHSTEQT</sequence>
<feature type="transmembrane region" description="Helical" evidence="4">
    <location>
        <begin position="68"/>
        <end position="86"/>
    </location>
</feature>
<dbReference type="EMBL" id="CP017641">
    <property type="protein sequence ID" value="APZ92121.1"/>
    <property type="molecule type" value="Genomic_DNA"/>
</dbReference>
<dbReference type="Proteomes" id="UP000187735">
    <property type="component" value="Chromosome"/>
</dbReference>
<accession>A0A1P8WDL2</accession>